<dbReference type="NCBIfam" id="TIGR00581">
    <property type="entry name" value="moaC"/>
    <property type="match status" value="1"/>
</dbReference>
<dbReference type="GO" id="GO:0006777">
    <property type="term" value="P:Mo-molybdopterin cofactor biosynthetic process"/>
    <property type="evidence" value="ECO:0007669"/>
    <property type="project" value="UniProtKB-UniRule"/>
</dbReference>
<keyword evidence="5 6" id="KW-0456">Lyase</keyword>
<evidence type="ECO:0000256" key="6">
    <source>
        <dbReference type="HAMAP-Rule" id="MF_01224"/>
    </source>
</evidence>
<organism evidence="8 9">
    <name type="scientific">Marinitoga hydrogenitolerans (strain DSM 16785 / JCM 12826 / AT1271)</name>
    <dbReference type="NCBI Taxonomy" id="1122195"/>
    <lineage>
        <taxon>Bacteria</taxon>
        <taxon>Thermotogati</taxon>
        <taxon>Thermotogota</taxon>
        <taxon>Thermotogae</taxon>
        <taxon>Petrotogales</taxon>
        <taxon>Petrotogaceae</taxon>
        <taxon>Marinitoga</taxon>
    </lineage>
</organism>
<evidence type="ECO:0000256" key="1">
    <source>
        <dbReference type="ARBA" id="ARBA00001637"/>
    </source>
</evidence>
<dbReference type="HAMAP" id="MF_01224_B">
    <property type="entry name" value="MoaC_B"/>
    <property type="match status" value="1"/>
</dbReference>
<dbReference type="OrthoDB" id="9794429at2"/>
<feature type="binding site" evidence="6">
    <location>
        <begin position="110"/>
        <end position="111"/>
    </location>
    <ligand>
        <name>substrate</name>
    </ligand>
</feature>
<dbReference type="STRING" id="1122195.SAMN02745164_02093"/>
<dbReference type="UniPathway" id="UPA00344"/>
<feature type="domain" description="Molybdopterin cofactor biosynthesis C (MoaC)" evidence="7">
    <location>
        <begin position="14"/>
        <end position="147"/>
    </location>
</feature>
<dbReference type="Proteomes" id="UP000184334">
    <property type="component" value="Unassembled WGS sequence"/>
</dbReference>
<dbReference type="PANTHER" id="PTHR22960:SF29">
    <property type="entry name" value="CYCLIC PYRANOPTERIN MONOPHOSPHATE SYNTHASE"/>
    <property type="match status" value="1"/>
</dbReference>
<keyword evidence="4 6" id="KW-0501">Molybdenum cofactor biosynthesis</keyword>
<reference evidence="8" key="1">
    <citation type="submission" date="2016-11" db="EMBL/GenBank/DDBJ databases">
        <authorList>
            <person name="Varghese N."/>
            <person name="Submissions S."/>
        </authorList>
    </citation>
    <scope>NUCLEOTIDE SEQUENCE [LARGE SCALE GENOMIC DNA]</scope>
    <source>
        <strain evidence="8">DSM 16785</strain>
    </source>
</reference>
<evidence type="ECO:0000313" key="9">
    <source>
        <dbReference type="Proteomes" id="UP000184334"/>
    </source>
</evidence>
<dbReference type="InterPro" id="IPR047594">
    <property type="entry name" value="MoaC_bact/euk"/>
</dbReference>
<evidence type="ECO:0000256" key="5">
    <source>
        <dbReference type="ARBA" id="ARBA00023239"/>
    </source>
</evidence>
<comment type="catalytic activity">
    <reaction evidence="1 6">
        <text>(8S)-3',8-cyclo-7,8-dihydroguanosine 5'-triphosphate = cyclic pyranopterin phosphate + diphosphate</text>
        <dbReference type="Rhea" id="RHEA:49580"/>
        <dbReference type="ChEBI" id="CHEBI:33019"/>
        <dbReference type="ChEBI" id="CHEBI:59648"/>
        <dbReference type="ChEBI" id="CHEBI:131766"/>
        <dbReference type="EC" id="4.6.1.17"/>
    </reaction>
</comment>
<sequence>MEFTHIDENGNVKMVDVSKKEISLRIARAHGKIKMKRATLMAIINGGIKKGNVLTTAKIAGIMGAKKTSDLIPMCHNIFISNIDIEFKINEDNIEIFSFAKTASQTGIEMEALTAVNIAALTIYDMCKAVDREMEISEIYLLEKSGGKSGHFIRGDD</sequence>
<feature type="active site" evidence="6">
    <location>
        <position position="125"/>
    </location>
</feature>
<keyword evidence="9" id="KW-1185">Reference proteome</keyword>
<dbReference type="EMBL" id="FQUI01000052">
    <property type="protein sequence ID" value="SHF24992.1"/>
    <property type="molecule type" value="Genomic_DNA"/>
</dbReference>
<evidence type="ECO:0000256" key="4">
    <source>
        <dbReference type="ARBA" id="ARBA00023150"/>
    </source>
</evidence>
<dbReference type="InterPro" id="IPR036522">
    <property type="entry name" value="MoaC_sf"/>
</dbReference>
<comment type="similarity">
    <text evidence="6">Belongs to the MoaC family.</text>
</comment>
<dbReference type="RefSeq" id="WP_072865975.1">
    <property type="nucleotide sequence ID" value="NZ_FQUI01000052.1"/>
</dbReference>
<dbReference type="InterPro" id="IPR050105">
    <property type="entry name" value="MoCo_biosynth_MoaA/MoaC"/>
</dbReference>
<name>A0A1M5A552_MARH1</name>
<feature type="binding site" evidence="6">
    <location>
        <begin position="74"/>
        <end position="76"/>
    </location>
    <ligand>
        <name>substrate</name>
    </ligand>
</feature>
<dbReference type="EC" id="4.6.1.17" evidence="3 6"/>
<evidence type="ECO:0000313" key="8">
    <source>
        <dbReference type="EMBL" id="SHF24992.1"/>
    </source>
</evidence>
<dbReference type="InterPro" id="IPR002820">
    <property type="entry name" value="Mopterin_CF_biosynth-C_dom"/>
</dbReference>
<dbReference type="NCBIfam" id="NF006870">
    <property type="entry name" value="PRK09364.1"/>
    <property type="match status" value="1"/>
</dbReference>
<gene>
    <name evidence="6" type="primary">moaC</name>
    <name evidence="8" type="ORF">SAMN02745164_02093</name>
</gene>
<dbReference type="Pfam" id="PF01967">
    <property type="entry name" value="MoaC"/>
    <property type="match status" value="1"/>
</dbReference>
<comment type="caution">
    <text evidence="8">The sequence shown here is derived from an EMBL/GenBank/DDBJ whole genome shotgun (WGS) entry which is preliminary data.</text>
</comment>
<dbReference type="Gene3D" id="3.30.70.640">
    <property type="entry name" value="Molybdopterin cofactor biosynthesis C (MoaC) domain"/>
    <property type="match status" value="1"/>
</dbReference>
<dbReference type="AlphaFoldDB" id="A0A1M5A552"/>
<comment type="subunit">
    <text evidence="6">Homohexamer; trimer of dimers.</text>
</comment>
<dbReference type="PANTHER" id="PTHR22960">
    <property type="entry name" value="MOLYBDOPTERIN COFACTOR SYNTHESIS PROTEIN A"/>
    <property type="match status" value="1"/>
</dbReference>
<dbReference type="CDD" id="cd01420">
    <property type="entry name" value="MoaC_PE"/>
    <property type="match status" value="1"/>
</dbReference>
<dbReference type="InterPro" id="IPR023045">
    <property type="entry name" value="MoaC"/>
</dbReference>
<protein>
    <recommendedName>
        <fullName evidence="3 6">Cyclic pyranopterin monophosphate synthase</fullName>
        <ecNumber evidence="3 6">4.6.1.17</ecNumber>
    </recommendedName>
    <alternativeName>
        <fullName evidence="6">Molybdenum cofactor biosynthesis protein C</fullName>
    </alternativeName>
</protein>
<comment type="function">
    <text evidence="6">Catalyzes the conversion of (8S)-3',8-cyclo-7,8-dihydroguanosine 5'-triphosphate to cyclic pyranopterin monophosphate (cPMP).</text>
</comment>
<evidence type="ECO:0000256" key="2">
    <source>
        <dbReference type="ARBA" id="ARBA00005046"/>
    </source>
</evidence>
<accession>A0A1M5A552</accession>
<dbReference type="SUPFAM" id="SSF55040">
    <property type="entry name" value="Molybdenum cofactor biosynthesis protein C, MoaC"/>
    <property type="match status" value="1"/>
</dbReference>
<proteinExistence type="inferred from homology"/>
<evidence type="ECO:0000259" key="7">
    <source>
        <dbReference type="Pfam" id="PF01967"/>
    </source>
</evidence>
<dbReference type="GO" id="GO:0061799">
    <property type="term" value="F:cyclic pyranopterin monophosphate synthase activity"/>
    <property type="evidence" value="ECO:0007669"/>
    <property type="project" value="UniProtKB-UniRule"/>
</dbReference>
<evidence type="ECO:0000256" key="3">
    <source>
        <dbReference type="ARBA" id="ARBA00012575"/>
    </source>
</evidence>
<comment type="pathway">
    <text evidence="2 6">Cofactor biosynthesis; molybdopterin biosynthesis.</text>
</comment>